<dbReference type="GO" id="GO:0003917">
    <property type="term" value="F:DNA topoisomerase type I (single strand cut, ATP-independent) activity"/>
    <property type="evidence" value="ECO:0007669"/>
    <property type="project" value="InterPro"/>
</dbReference>
<dbReference type="PROSITE" id="PS52039">
    <property type="entry name" value="TOPO_IA_2"/>
    <property type="match status" value="1"/>
</dbReference>
<dbReference type="PANTHER" id="PTHR42785">
    <property type="entry name" value="DNA TOPOISOMERASE, TYPE IA, CORE"/>
    <property type="match status" value="1"/>
</dbReference>
<evidence type="ECO:0000259" key="1">
    <source>
        <dbReference type="PROSITE" id="PS52039"/>
    </source>
</evidence>
<dbReference type="SUPFAM" id="SSF56712">
    <property type="entry name" value="Prokaryotic type I DNA topoisomerase"/>
    <property type="match status" value="1"/>
</dbReference>
<dbReference type="InterPro" id="IPR013825">
    <property type="entry name" value="Topo_IA_cen_sub2"/>
</dbReference>
<name>B7ATQ0_9FIRM</name>
<dbReference type="eggNOG" id="COG0550">
    <property type="taxonomic scope" value="Bacteria"/>
</dbReference>
<protein>
    <recommendedName>
        <fullName evidence="1">Topo IA-type catalytic domain-containing protein</fullName>
    </recommendedName>
</protein>
<dbReference type="AlphaFoldDB" id="B7ATQ0"/>
<feature type="domain" description="Topo IA-type catalytic" evidence="1">
    <location>
        <begin position="1"/>
        <end position="79"/>
    </location>
</feature>
<proteinExistence type="predicted"/>
<sequence>MDIKSAAEMDAVVAKLEKEQFAVESVKKGEKSKKAPLPFTTSTLQQEASKLLNFPHRRRCVLHSSFMKVLILRGREQSV</sequence>
<dbReference type="Proteomes" id="UP000003136">
    <property type="component" value="Unassembled WGS sequence"/>
</dbReference>
<evidence type="ECO:0000313" key="3">
    <source>
        <dbReference type="Proteomes" id="UP000003136"/>
    </source>
</evidence>
<dbReference type="Pfam" id="PF01131">
    <property type="entry name" value="Topoisom_bac"/>
    <property type="match status" value="1"/>
</dbReference>
<dbReference type="GO" id="GO:0006265">
    <property type="term" value="P:DNA topological change"/>
    <property type="evidence" value="ECO:0007669"/>
    <property type="project" value="InterPro"/>
</dbReference>
<dbReference type="PANTHER" id="PTHR42785:SF1">
    <property type="entry name" value="DNA TOPOISOMERASE"/>
    <property type="match status" value="1"/>
</dbReference>
<dbReference type="InterPro" id="IPR013497">
    <property type="entry name" value="Topo_IA_cen"/>
</dbReference>
<keyword evidence="3" id="KW-1185">Reference proteome</keyword>
<dbReference type="GO" id="GO:0003677">
    <property type="term" value="F:DNA binding"/>
    <property type="evidence" value="ECO:0007669"/>
    <property type="project" value="InterPro"/>
</dbReference>
<dbReference type="EMBL" id="ABVQ01000036">
    <property type="protein sequence ID" value="EEC57034.1"/>
    <property type="molecule type" value="Genomic_DNA"/>
</dbReference>
<reference evidence="2 3" key="2">
    <citation type="submission" date="2008-11" db="EMBL/GenBank/DDBJ databases">
        <authorList>
            <person name="Fulton L."/>
            <person name="Clifton S."/>
            <person name="Fulton B."/>
            <person name="Xu J."/>
            <person name="Minx P."/>
            <person name="Pepin K.H."/>
            <person name="Johnson M."/>
            <person name="Bhonagiri V."/>
            <person name="Nash W.E."/>
            <person name="Mardis E.R."/>
            <person name="Wilson R.K."/>
        </authorList>
    </citation>
    <scope>NUCLEOTIDE SEQUENCE [LARGE SCALE GENOMIC DNA]</scope>
    <source>
        <strain evidence="2 3">ATCC 43243</strain>
    </source>
</reference>
<dbReference type="HOGENOM" id="CLU_2598767_0_0_9"/>
<evidence type="ECO:0000313" key="2">
    <source>
        <dbReference type="EMBL" id="EEC57034.1"/>
    </source>
</evidence>
<dbReference type="Gene3D" id="2.70.20.10">
    <property type="entry name" value="Topoisomerase I, domain 3"/>
    <property type="match status" value="1"/>
</dbReference>
<dbReference type="InterPro" id="IPR023405">
    <property type="entry name" value="Topo_IA_core_domain"/>
</dbReference>
<reference evidence="2 3" key="1">
    <citation type="submission" date="2008-11" db="EMBL/GenBank/DDBJ databases">
        <title>Draft genome sequence of Bacteroides pectinophilus (ATCC 43243).</title>
        <authorList>
            <person name="Sudarsanam P."/>
            <person name="Ley R."/>
            <person name="Guruge J."/>
            <person name="Turnbaugh P.J."/>
            <person name="Mahowald M."/>
            <person name="Liep D."/>
            <person name="Gordon J."/>
        </authorList>
    </citation>
    <scope>NUCLEOTIDE SEQUENCE [LARGE SCALE GENOMIC DNA]</scope>
    <source>
        <strain evidence="2 3">ATCC 43243</strain>
    </source>
</reference>
<dbReference type="InterPro" id="IPR000380">
    <property type="entry name" value="Topo_IA"/>
</dbReference>
<dbReference type="STRING" id="483218.BACPEC_01522"/>
<accession>B7ATQ0</accession>
<organism evidence="2 3">
    <name type="scientific">[Bacteroides] pectinophilus ATCC 43243</name>
    <dbReference type="NCBI Taxonomy" id="483218"/>
    <lineage>
        <taxon>Bacteria</taxon>
        <taxon>Bacillati</taxon>
        <taxon>Bacillota</taxon>
        <taxon>Clostridia</taxon>
        <taxon>Eubacteriales</taxon>
    </lineage>
</organism>
<gene>
    <name evidence="2" type="ORF">BACPEC_01522</name>
</gene>